<organism evidence="2 3">
    <name type="scientific">Phrynosoma platyrhinos</name>
    <name type="common">Desert horned lizard</name>
    <dbReference type="NCBI Taxonomy" id="52577"/>
    <lineage>
        <taxon>Eukaryota</taxon>
        <taxon>Metazoa</taxon>
        <taxon>Chordata</taxon>
        <taxon>Craniata</taxon>
        <taxon>Vertebrata</taxon>
        <taxon>Euteleostomi</taxon>
        <taxon>Lepidosauria</taxon>
        <taxon>Squamata</taxon>
        <taxon>Bifurcata</taxon>
        <taxon>Unidentata</taxon>
        <taxon>Episquamata</taxon>
        <taxon>Toxicofera</taxon>
        <taxon>Iguania</taxon>
        <taxon>Phrynosomatidae</taxon>
        <taxon>Phrynosomatinae</taxon>
        <taxon>Phrynosoma</taxon>
    </lineage>
</organism>
<evidence type="ECO:0000259" key="1">
    <source>
        <dbReference type="PROSITE" id="PS50835"/>
    </source>
</evidence>
<evidence type="ECO:0000313" key="3">
    <source>
        <dbReference type="Proteomes" id="UP000826234"/>
    </source>
</evidence>
<keyword evidence="3" id="KW-1185">Reference proteome</keyword>
<reference evidence="2 3" key="1">
    <citation type="journal article" date="2022" name="Gigascience">
        <title>A chromosome-level genome assembly and annotation of the desert horned lizard, Phrynosoma platyrhinos, provides insight into chromosomal rearrangements among reptiles.</title>
        <authorList>
            <person name="Koochekian N."/>
            <person name="Ascanio A."/>
            <person name="Farleigh K."/>
            <person name="Card D.C."/>
            <person name="Schield D.R."/>
            <person name="Castoe T.A."/>
            <person name="Jezkova T."/>
        </authorList>
    </citation>
    <scope>NUCLEOTIDE SEQUENCE [LARGE SCALE GENOMIC DNA]</scope>
    <source>
        <strain evidence="2">NK-2021</strain>
    </source>
</reference>
<dbReference type="InterPro" id="IPR007110">
    <property type="entry name" value="Ig-like_dom"/>
</dbReference>
<gene>
    <name evidence="2" type="ORF">JD844_027132</name>
</gene>
<proteinExistence type="predicted"/>
<dbReference type="EMBL" id="JAIPUX010005290">
    <property type="protein sequence ID" value="KAH0616193.1"/>
    <property type="molecule type" value="Genomic_DNA"/>
</dbReference>
<name>A0ABQ7SG03_PHRPL</name>
<dbReference type="Proteomes" id="UP000826234">
    <property type="component" value="Unassembled WGS sequence"/>
</dbReference>
<evidence type="ECO:0000313" key="2">
    <source>
        <dbReference type="EMBL" id="KAH0616193.1"/>
    </source>
</evidence>
<dbReference type="PROSITE" id="PS50835">
    <property type="entry name" value="IG_LIKE"/>
    <property type="match status" value="1"/>
</dbReference>
<protein>
    <recommendedName>
        <fullName evidence="1">Ig-like domain-containing protein</fullName>
    </recommendedName>
</protein>
<feature type="domain" description="Ig-like" evidence="1">
    <location>
        <begin position="37"/>
        <end position="99"/>
    </location>
</feature>
<comment type="caution">
    <text evidence="2">The sequence shown here is derived from an EMBL/GenBank/DDBJ whole genome shotgun (WGS) entry which is preliminary data.</text>
</comment>
<accession>A0ABQ7SG03</accession>
<sequence>MHLEYTSNREDNSDRKALHIMKNNACLNCFPVHKSLPDITLSKADQLLKEGEEFEVTCTIRDVDSTLWANWIFQGNAVFVPLHPLQEDFALRKYASGGS</sequence>